<evidence type="ECO:0000313" key="2">
    <source>
        <dbReference type="EMBL" id="HGL40918.1"/>
    </source>
</evidence>
<dbReference type="Pfam" id="PF01170">
    <property type="entry name" value="UPF0020"/>
    <property type="match status" value="1"/>
</dbReference>
<accession>A0A7C4I260</accession>
<dbReference type="Gene3D" id="3.40.50.150">
    <property type="entry name" value="Vaccinia Virus protein VP39"/>
    <property type="match status" value="2"/>
</dbReference>
<dbReference type="InterPro" id="IPR029063">
    <property type="entry name" value="SAM-dependent_MTases_sf"/>
</dbReference>
<reference evidence="3" key="1">
    <citation type="journal article" date="2020" name="mSystems">
        <title>Genome- and Community-Level Interaction Insights into Carbon Utilization and Element Cycling Functions of Hydrothermarchaeota in Hydrothermal Sediment.</title>
        <authorList>
            <person name="Zhou Z."/>
            <person name="Liu Y."/>
            <person name="Xu W."/>
            <person name="Pan J."/>
            <person name="Luo Z.H."/>
            <person name="Li M."/>
        </authorList>
    </citation>
    <scope>NUCLEOTIDE SEQUENCE [LARGE SCALE GENOMIC DNA]</scope>
    <source>
        <strain evidence="3">SpSt-613</strain>
        <strain evidence="2">SpSt-669</strain>
    </source>
</reference>
<evidence type="ECO:0000313" key="3">
    <source>
        <dbReference type="EMBL" id="HGN91090.1"/>
    </source>
</evidence>
<protein>
    <recommendedName>
        <fullName evidence="1">Ribosomal RNA large subunit methyltransferase K/L-like methyltransferase domain-containing protein</fullName>
    </recommendedName>
</protein>
<organism evidence="3">
    <name type="scientific">Caldiarchaeum subterraneum</name>
    <dbReference type="NCBI Taxonomy" id="311458"/>
    <lineage>
        <taxon>Archaea</taxon>
        <taxon>Nitrososphaerota</taxon>
        <taxon>Candidatus Caldarchaeales</taxon>
        <taxon>Candidatus Caldarchaeaceae</taxon>
        <taxon>Candidatus Caldarchaeum</taxon>
    </lineage>
</organism>
<evidence type="ECO:0000259" key="1">
    <source>
        <dbReference type="Pfam" id="PF01170"/>
    </source>
</evidence>
<dbReference type="CDD" id="cd02440">
    <property type="entry name" value="AdoMet_MTases"/>
    <property type="match status" value="1"/>
</dbReference>
<dbReference type="InterPro" id="IPR000241">
    <property type="entry name" value="RlmKL-like_Mtase"/>
</dbReference>
<comment type="caution">
    <text evidence="3">The sequence shown here is derived from an EMBL/GenBank/DDBJ whole genome shotgun (WGS) entry which is preliminary data.</text>
</comment>
<proteinExistence type="predicted"/>
<gene>
    <name evidence="3" type="ORF">ENT82_08230</name>
    <name evidence="2" type="ORF">ENU43_04550</name>
</gene>
<dbReference type="EMBL" id="DTCM01000060">
    <property type="protein sequence ID" value="HGL40918.1"/>
    <property type="molecule type" value="Genomic_DNA"/>
</dbReference>
<dbReference type="AlphaFoldDB" id="A0A7C4I260"/>
<feature type="domain" description="Ribosomal RNA large subunit methyltransferase K/L-like methyltransferase" evidence="1">
    <location>
        <begin position="231"/>
        <end position="277"/>
    </location>
</feature>
<name>A0A7C4I260_CALS0</name>
<dbReference type="EMBL" id="DTAD01000088">
    <property type="protein sequence ID" value="HGN91090.1"/>
    <property type="molecule type" value="Genomic_DNA"/>
</dbReference>
<dbReference type="SUPFAM" id="SSF53335">
    <property type="entry name" value="S-adenosyl-L-methionine-dependent methyltransferases"/>
    <property type="match status" value="1"/>
</dbReference>
<sequence>MAGYCLFKLKHDIRVESKIWIAKEEIEKIIKTEVEPVPSLAALIKRQPFSLLEDYVIHRITRLPYLGRVQGFMAYGMVNEDGLKALADKLTYIREFYYITTERDLISSFLKGDASDCSGLKDVGPATQIFIQNEPFLATLIMIPTQTLLELGSETLKLPYVTFTKHEENLRHRIVLMEKGVERGIDEMFYHILKEHSRQPWLGLYKQHIGDYVDWAFSDFRTWGLHFIHHHEGKADPWLARSVVNLLDIPPGGTLLDPFCGSGTFLADAPLLGINVVGVDINPLSCLIARVKCNAAFLPIHELREAVVALGNTALRLFSNRTLSFEKLFSDVKHYIDSLSAGDLIKDFLYVILSRQTKDSQKRNVKNIWLTFMDDMIHFYLLTYCYQKILERMNVNPTPNVRIILGDSRNIDTYVSHVDGIATSPPYFDAIDYVKSSKISIELLGLKPEPETVDRLTIGSKAASFINQAELHSLPISSQILVKQFLTHGRLKKAEIVLNYLCSMRDCLRGFYKILREGGRCIFVVGRYHHWTFGEQNYEVDGAQVLIDLGEQAGFALEAELTHNISKIEAGDRIKEESIIVWKKGLEKSARDPNRSERIFREYTKRSISSLL</sequence>